<evidence type="ECO:0008006" key="4">
    <source>
        <dbReference type="Google" id="ProtNLM"/>
    </source>
</evidence>
<accession>A0A6M4IME6</accession>
<reference evidence="2 3" key="1">
    <citation type="submission" date="2020-05" db="EMBL/GenBank/DDBJ databases">
        <title>Complete genome sequence of Gemmatimonas greenlandica TET16.</title>
        <authorList>
            <person name="Zeng Y."/>
        </authorList>
    </citation>
    <scope>NUCLEOTIDE SEQUENCE [LARGE SCALE GENOMIC DNA]</scope>
    <source>
        <strain evidence="2 3">TET16</strain>
    </source>
</reference>
<evidence type="ECO:0000313" key="3">
    <source>
        <dbReference type="Proteomes" id="UP000500938"/>
    </source>
</evidence>
<keyword evidence="3" id="KW-1185">Reference proteome</keyword>
<name>A0A6M4IME6_9BACT</name>
<evidence type="ECO:0000256" key="1">
    <source>
        <dbReference type="SAM" id="SignalP"/>
    </source>
</evidence>
<dbReference type="EMBL" id="CP053085">
    <property type="protein sequence ID" value="QJR35843.1"/>
    <property type="molecule type" value="Genomic_DNA"/>
</dbReference>
<protein>
    <recommendedName>
        <fullName evidence="4">Outer membrane protein beta-barrel domain-containing protein</fullName>
    </recommendedName>
</protein>
<feature type="signal peptide" evidence="1">
    <location>
        <begin position="1"/>
        <end position="19"/>
    </location>
</feature>
<dbReference type="AlphaFoldDB" id="A0A6M4IME6"/>
<sequence length="210" mass="22246">MRRLVTLAGALLLSTVPTAAARAQTAPSDSTGFRAGQWGAEFTLGTGSGAASGVGALRFFSDRRALLLDVNGRLTRASGDAWLRSDESSLNVRIGPRWYRPVKGHVLQYVSLGVIASHDRREIPVFSSSLDPMTRSTTKSFGAGAFGEVGGSWMVTPQLSLGASWQGVVQYARQTQDARNLGGAIVVPASRSNVWNASFGSLALRAGVFF</sequence>
<gene>
    <name evidence="2" type="ORF">HKW67_10135</name>
</gene>
<dbReference type="SUPFAM" id="SSF56925">
    <property type="entry name" value="OMPA-like"/>
    <property type="match status" value="1"/>
</dbReference>
<proteinExistence type="predicted"/>
<organism evidence="2 3">
    <name type="scientific">Gemmatimonas groenlandica</name>
    <dbReference type="NCBI Taxonomy" id="2732249"/>
    <lineage>
        <taxon>Bacteria</taxon>
        <taxon>Pseudomonadati</taxon>
        <taxon>Gemmatimonadota</taxon>
        <taxon>Gemmatimonadia</taxon>
        <taxon>Gemmatimonadales</taxon>
        <taxon>Gemmatimonadaceae</taxon>
        <taxon>Gemmatimonas</taxon>
    </lineage>
</organism>
<dbReference type="Proteomes" id="UP000500938">
    <property type="component" value="Chromosome"/>
</dbReference>
<dbReference type="RefSeq" id="WP_171225273.1">
    <property type="nucleotide sequence ID" value="NZ_CP053085.1"/>
</dbReference>
<evidence type="ECO:0000313" key="2">
    <source>
        <dbReference type="EMBL" id="QJR35843.1"/>
    </source>
</evidence>
<dbReference type="KEGG" id="ggr:HKW67_10135"/>
<feature type="chain" id="PRO_5026914808" description="Outer membrane protein beta-barrel domain-containing protein" evidence="1">
    <location>
        <begin position="20"/>
        <end position="210"/>
    </location>
</feature>
<keyword evidence="1" id="KW-0732">Signal</keyword>
<dbReference type="InterPro" id="IPR011250">
    <property type="entry name" value="OMP/PagP_B-barrel"/>
</dbReference>